<sequence>MVAGGIFRLVRSLLLLVHNDKPDVFKRREHCAARAKHDLYLASADTLPLVVALGHP</sequence>
<dbReference type="AlphaFoldDB" id="A0A645JPF2"/>
<reference evidence="1" key="1">
    <citation type="submission" date="2019-08" db="EMBL/GenBank/DDBJ databases">
        <authorList>
            <person name="Kucharzyk K."/>
            <person name="Murdoch R.W."/>
            <person name="Higgins S."/>
            <person name="Loffler F."/>
        </authorList>
    </citation>
    <scope>NUCLEOTIDE SEQUENCE</scope>
</reference>
<proteinExistence type="predicted"/>
<protein>
    <submittedName>
        <fullName evidence="1">Uncharacterized protein</fullName>
    </submittedName>
</protein>
<organism evidence="1">
    <name type="scientific">bioreactor metagenome</name>
    <dbReference type="NCBI Taxonomy" id="1076179"/>
    <lineage>
        <taxon>unclassified sequences</taxon>
        <taxon>metagenomes</taxon>
        <taxon>ecological metagenomes</taxon>
    </lineage>
</organism>
<dbReference type="EMBL" id="VSSQ01138116">
    <property type="protein sequence ID" value="MPN61463.1"/>
    <property type="molecule type" value="Genomic_DNA"/>
</dbReference>
<comment type="caution">
    <text evidence="1">The sequence shown here is derived from an EMBL/GenBank/DDBJ whole genome shotgun (WGS) entry which is preliminary data.</text>
</comment>
<evidence type="ECO:0000313" key="1">
    <source>
        <dbReference type="EMBL" id="MPN61463.1"/>
    </source>
</evidence>
<accession>A0A645JPF2</accession>
<name>A0A645JPF2_9ZZZZ</name>
<gene>
    <name evidence="1" type="ORF">SDC9_209200</name>
</gene>